<feature type="region of interest" description="Disordered" evidence="4">
    <location>
        <begin position="122"/>
        <end position="180"/>
    </location>
</feature>
<proteinExistence type="inferred from homology"/>
<gene>
    <name evidence="5" type="ORF">TIFTF001_005140</name>
</gene>
<dbReference type="PANTHER" id="PTHR32054">
    <property type="entry name" value="HEAVY CHAIN, PUTATIVE, EXPRESSED-RELATED-RELATED"/>
    <property type="match status" value="1"/>
</dbReference>
<feature type="compositionally biased region" description="Polar residues" evidence="4">
    <location>
        <begin position="124"/>
        <end position="141"/>
    </location>
</feature>
<keyword evidence="6" id="KW-1185">Reference proteome</keyword>
<feature type="region of interest" description="Disordered" evidence="4">
    <location>
        <begin position="783"/>
        <end position="856"/>
    </location>
</feature>
<dbReference type="InterPro" id="IPR008545">
    <property type="entry name" value="Web"/>
</dbReference>
<dbReference type="EMBL" id="BTGU01000005">
    <property type="protein sequence ID" value="GMN35174.1"/>
    <property type="molecule type" value="Genomic_DNA"/>
</dbReference>
<protein>
    <recommendedName>
        <fullName evidence="7">Protein WEAK CHLOROPLAST MOVEMENT UNDER BLUE LIGHT 1-like</fullName>
    </recommendedName>
</protein>
<dbReference type="Pfam" id="PF05701">
    <property type="entry name" value="WEMBL"/>
    <property type="match status" value="1"/>
</dbReference>
<name>A0AA87ZDZ5_FICCA</name>
<dbReference type="AlphaFoldDB" id="A0AA87ZDZ5"/>
<evidence type="ECO:0000256" key="3">
    <source>
        <dbReference type="SAM" id="Coils"/>
    </source>
</evidence>
<feature type="compositionally biased region" description="Basic and acidic residues" evidence="4">
    <location>
        <begin position="783"/>
        <end position="792"/>
    </location>
</feature>
<dbReference type="GO" id="GO:0005829">
    <property type="term" value="C:cytosol"/>
    <property type="evidence" value="ECO:0007669"/>
    <property type="project" value="TreeGrafter"/>
</dbReference>
<feature type="region of interest" description="Disordered" evidence="4">
    <location>
        <begin position="1"/>
        <end position="105"/>
    </location>
</feature>
<feature type="coiled-coil region" evidence="3">
    <location>
        <begin position="250"/>
        <end position="319"/>
    </location>
</feature>
<dbReference type="GO" id="GO:0009904">
    <property type="term" value="P:chloroplast accumulation movement"/>
    <property type="evidence" value="ECO:0007669"/>
    <property type="project" value="TreeGrafter"/>
</dbReference>
<accession>A0AA87ZDZ5</accession>
<keyword evidence="2 3" id="KW-0175">Coiled coil</keyword>
<comment type="similarity">
    <text evidence="1">Belongs to the WEB family.</text>
</comment>
<sequence length="879" mass="96761">MVDVKNGEQLPPESSALSHHDDHSSNENTENQVLNGKVENDIESLTVENSKSATAENVSEQNQLPPTDNQASSSAVTEQSQASDSPSIEQSQPILSDAPALTSQNMVYETETQNHGVMVEGSENRTLQNTSNGASTSPSTVKENDTDNHSNVTGNSENATVEDSPVTAPSASLSEATNSKNDDVVQPIELALPNTKVAAVTVIKQESVDSSKHAKQFDVNRGIIDTTAPFESVKEAVSKFGGIVDWKAHKIQAVERRKLVEQELEKVQEEIPDYRKRSETAEEAKVQVLKELDSTKRLIEELKLNLERAQTEEHQAKQDSELAKLRVEEMEQGIADEASVAAKAQLEVAKARHTAAVSELKSVKEELEALRKEYASLVTDKDVAVKRAEEAVAASKDVEKTVEELTIELITAKESLESAHAAHLEAEEHRIGAAMAKEQDSLNWEKELKQAEEELQRLNQQILSTKELKSKLDTASALLVDLKAELAAYMESKLKEENNEEGKSISETVELGKKTHTDIQAAVASAKKELEEVKHNIDKAVAEVNCLKVAVSSLKIELENEKSALATMRQREGMASVAVASIEAELNRTKSEIALVQMKEKEVGEKMVEIPRQLQQAAQEADQAKSLAQMAREELRKAKEEADQAKAGASTIESRLLAAQKEIEAAKASEKLALAAIKALQESESARNSDVDSPTGVTLSLEEYYELSKRAHEAEEQANARVASAISQIEFAKESELRSLEKLEEVNREMAARNEALRIAMEKAEKAKEGKLGVEQELRKWRAEHEQRRKATESGQTAVNPIRSPRASFEGKKEAMTDRPSNAAIPAHYASSPKSYVDVNSNETDSFQEPKAGKKKKKSLFPRFLMFLARRRAHPTRST</sequence>
<feature type="compositionally biased region" description="Polar residues" evidence="4">
    <location>
        <begin position="832"/>
        <end position="847"/>
    </location>
</feature>
<reference evidence="5" key="1">
    <citation type="submission" date="2023-07" db="EMBL/GenBank/DDBJ databases">
        <title>draft genome sequence of fig (Ficus carica).</title>
        <authorList>
            <person name="Takahashi T."/>
            <person name="Nishimura K."/>
        </authorList>
    </citation>
    <scope>NUCLEOTIDE SEQUENCE</scope>
</reference>
<evidence type="ECO:0000313" key="6">
    <source>
        <dbReference type="Proteomes" id="UP001187192"/>
    </source>
</evidence>
<dbReference type="Proteomes" id="UP001187192">
    <property type="component" value="Unassembled WGS sequence"/>
</dbReference>
<evidence type="ECO:0008006" key="7">
    <source>
        <dbReference type="Google" id="ProtNLM"/>
    </source>
</evidence>
<feature type="coiled-coil region" evidence="3">
    <location>
        <begin position="434"/>
        <end position="669"/>
    </location>
</feature>
<evidence type="ECO:0000256" key="2">
    <source>
        <dbReference type="ARBA" id="ARBA00023054"/>
    </source>
</evidence>
<feature type="coiled-coil region" evidence="3">
    <location>
        <begin position="346"/>
        <end position="408"/>
    </location>
</feature>
<organism evidence="5 6">
    <name type="scientific">Ficus carica</name>
    <name type="common">Common fig</name>
    <dbReference type="NCBI Taxonomy" id="3494"/>
    <lineage>
        <taxon>Eukaryota</taxon>
        <taxon>Viridiplantae</taxon>
        <taxon>Streptophyta</taxon>
        <taxon>Embryophyta</taxon>
        <taxon>Tracheophyta</taxon>
        <taxon>Spermatophyta</taxon>
        <taxon>Magnoliopsida</taxon>
        <taxon>eudicotyledons</taxon>
        <taxon>Gunneridae</taxon>
        <taxon>Pentapetalae</taxon>
        <taxon>rosids</taxon>
        <taxon>fabids</taxon>
        <taxon>Rosales</taxon>
        <taxon>Moraceae</taxon>
        <taxon>Ficeae</taxon>
        <taxon>Ficus</taxon>
    </lineage>
</organism>
<feature type="compositionally biased region" description="Polar residues" evidence="4">
    <location>
        <begin position="46"/>
        <end position="94"/>
    </location>
</feature>
<dbReference type="GO" id="GO:0009903">
    <property type="term" value="P:chloroplast avoidance movement"/>
    <property type="evidence" value="ECO:0007669"/>
    <property type="project" value="TreeGrafter"/>
</dbReference>
<dbReference type="PANTHER" id="PTHR32054:SF31">
    <property type="entry name" value="PROTEIN WEAK CHLOROPLAST MOVEMENT UNDER BLUE LIGHT 1"/>
    <property type="match status" value="1"/>
</dbReference>
<evidence type="ECO:0000313" key="5">
    <source>
        <dbReference type="EMBL" id="GMN35174.1"/>
    </source>
</evidence>
<comment type="caution">
    <text evidence="5">The sequence shown here is derived from an EMBL/GenBank/DDBJ whole genome shotgun (WGS) entry which is preliminary data.</text>
</comment>
<evidence type="ECO:0000256" key="1">
    <source>
        <dbReference type="ARBA" id="ARBA00005485"/>
    </source>
</evidence>
<feature type="compositionally biased region" description="Polar residues" evidence="4">
    <location>
        <begin position="149"/>
        <end position="179"/>
    </location>
</feature>
<evidence type="ECO:0000256" key="4">
    <source>
        <dbReference type="SAM" id="MobiDB-lite"/>
    </source>
</evidence>